<reference evidence="2 3" key="1">
    <citation type="journal article" date="2010" name="Stand. Genomic Sci.">
        <title>Complete genome sequence of Methanoplanus petrolearius type strain (SEBR 4847).</title>
        <authorList>
            <person name="Brambilla E."/>
            <person name="Djao O.D."/>
            <person name="Daligault H."/>
            <person name="Lapidus A."/>
            <person name="Lucas S."/>
            <person name="Hammon N."/>
            <person name="Nolan M."/>
            <person name="Tice H."/>
            <person name="Cheng J.F."/>
            <person name="Han C."/>
            <person name="Tapia R."/>
            <person name="Goodwin L."/>
            <person name="Pitluck S."/>
            <person name="Liolios K."/>
            <person name="Ivanova N."/>
            <person name="Mavromatis K."/>
            <person name="Mikhailova N."/>
            <person name="Pati A."/>
            <person name="Chen A."/>
            <person name="Palaniappan K."/>
            <person name="Land M."/>
            <person name="Hauser L."/>
            <person name="Chang Y.J."/>
            <person name="Jeffries C.D."/>
            <person name="Rohde M."/>
            <person name="Spring S."/>
            <person name="Sikorski J."/>
            <person name="Goker M."/>
            <person name="Woyke T."/>
            <person name="Bristow J."/>
            <person name="Eisen J.A."/>
            <person name="Markowitz V."/>
            <person name="Hugenholtz P."/>
            <person name="Kyrpides N.C."/>
            <person name="Klenk H.P."/>
        </authorList>
    </citation>
    <scope>NUCLEOTIDE SEQUENCE [LARGE SCALE GENOMIC DNA]</scope>
    <source>
        <strain evidence="3">DSM 11571 / OCM 486 / SEBR 4847</strain>
    </source>
</reference>
<proteinExistence type="predicted"/>
<accession>E1RK49</accession>
<dbReference type="Proteomes" id="UP000006565">
    <property type="component" value="Chromosome"/>
</dbReference>
<dbReference type="Gene3D" id="1.10.10.10">
    <property type="entry name" value="Winged helix-like DNA-binding domain superfamily/Winged helix DNA-binding domain"/>
    <property type="match status" value="1"/>
</dbReference>
<dbReference type="KEGG" id="mpi:Mpet_1005"/>
<dbReference type="Pfam" id="PF01978">
    <property type="entry name" value="TrmB"/>
    <property type="match status" value="1"/>
</dbReference>
<feature type="domain" description="Transcription regulator TrmB N-terminal" evidence="1">
    <location>
        <begin position="35"/>
        <end position="101"/>
    </location>
</feature>
<gene>
    <name evidence="2" type="ordered locus">Mpet_1005</name>
</gene>
<dbReference type="PANTHER" id="PTHR34293">
    <property type="entry name" value="HTH-TYPE TRANSCRIPTIONAL REGULATOR TRMBL2"/>
    <property type="match status" value="1"/>
</dbReference>
<dbReference type="InterPro" id="IPR036388">
    <property type="entry name" value="WH-like_DNA-bd_sf"/>
</dbReference>
<protein>
    <submittedName>
        <fullName evidence="2">Transcriptional regulator, TrmB</fullName>
    </submittedName>
</protein>
<evidence type="ECO:0000259" key="1">
    <source>
        <dbReference type="Pfam" id="PF01978"/>
    </source>
</evidence>
<evidence type="ECO:0000313" key="2">
    <source>
        <dbReference type="EMBL" id="ADN35772.1"/>
    </source>
</evidence>
<name>E1RK49_METP4</name>
<dbReference type="InterPro" id="IPR002831">
    <property type="entry name" value="Tscrpt_reg_TrmB_N"/>
</dbReference>
<dbReference type="InterPro" id="IPR051797">
    <property type="entry name" value="TrmB-like"/>
</dbReference>
<dbReference type="STRING" id="679926.Mpet_1005"/>
<keyword evidence="3" id="KW-1185">Reference proteome</keyword>
<evidence type="ECO:0000313" key="3">
    <source>
        <dbReference type="Proteomes" id="UP000006565"/>
    </source>
</evidence>
<sequence length="274" mass="31603">MTKDISVNSKIFFRMTDFPADKGSFELDQRIVERLKSWGMTEYESKIYTVLVMLQVGSARDIHELTGIPRGRVYEIISDLTKKGYIGVINGSPTRYHALDIARTFERIKKNTLQSIEEVVQMLEEIEKKARPAKVPGYTVQSESAIENQINYILRRAKDSVLILCSDPVFFKKYINEIKCSNKKLNLHIVVNNPSEYPYRGLNIYESDELIKSSLMDEKMYSDHSARLVFAIFADFREDILVIRRGSSLEGIFSSEFPVAEYIQRSITERICKA</sequence>
<dbReference type="PANTHER" id="PTHR34293:SF1">
    <property type="entry name" value="HTH-TYPE TRANSCRIPTIONAL REGULATOR TRMBL2"/>
    <property type="match status" value="1"/>
</dbReference>
<dbReference type="AlphaFoldDB" id="E1RK49"/>
<dbReference type="InterPro" id="IPR036390">
    <property type="entry name" value="WH_DNA-bd_sf"/>
</dbReference>
<dbReference type="SUPFAM" id="SSF46785">
    <property type="entry name" value="Winged helix' DNA-binding domain"/>
    <property type="match status" value="1"/>
</dbReference>
<dbReference type="eggNOG" id="arCOG02037">
    <property type="taxonomic scope" value="Archaea"/>
</dbReference>
<organism evidence="2 3">
    <name type="scientific">Methanolacinia petrolearia (strain DSM 11571 / OCM 486 / SEBR 4847)</name>
    <name type="common">Methanoplanus petrolearius</name>
    <dbReference type="NCBI Taxonomy" id="679926"/>
    <lineage>
        <taxon>Archaea</taxon>
        <taxon>Methanobacteriati</taxon>
        <taxon>Methanobacteriota</taxon>
        <taxon>Stenosarchaea group</taxon>
        <taxon>Methanomicrobia</taxon>
        <taxon>Methanomicrobiales</taxon>
        <taxon>Methanomicrobiaceae</taxon>
        <taxon>Methanolacinia</taxon>
    </lineage>
</organism>
<dbReference type="HOGENOM" id="CLU_072493_2_0_2"/>
<dbReference type="EMBL" id="CP002117">
    <property type="protein sequence ID" value="ADN35772.1"/>
    <property type="molecule type" value="Genomic_DNA"/>
</dbReference>